<dbReference type="InterPro" id="IPR018314">
    <property type="entry name" value="RsmB/NOL1/NOP2-like_CS"/>
</dbReference>
<comment type="similarity">
    <text evidence="3 14">Belongs to the class I-like SAM-binding methyltransferase superfamily. RsmB/NOP family.</text>
</comment>
<organism evidence="16 17">
    <name type="scientific">Noviherbaspirillum galbum</name>
    <dbReference type="NCBI Taxonomy" id="2709383"/>
    <lineage>
        <taxon>Bacteria</taxon>
        <taxon>Pseudomonadati</taxon>
        <taxon>Pseudomonadota</taxon>
        <taxon>Betaproteobacteria</taxon>
        <taxon>Burkholderiales</taxon>
        <taxon>Oxalobacteraceae</taxon>
        <taxon>Noviherbaspirillum</taxon>
    </lineage>
</organism>
<keyword evidence="10 14" id="KW-0694">RNA-binding</keyword>
<dbReference type="GO" id="GO:0006355">
    <property type="term" value="P:regulation of DNA-templated transcription"/>
    <property type="evidence" value="ECO:0007669"/>
    <property type="project" value="InterPro"/>
</dbReference>
<dbReference type="PROSITE" id="PS51686">
    <property type="entry name" value="SAM_MT_RSMB_NOP"/>
    <property type="match status" value="1"/>
</dbReference>
<keyword evidence="8 14" id="KW-0808">Transferase</keyword>
<evidence type="ECO:0000256" key="9">
    <source>
        <dbReference type="ARBA" id="ARBA00022691"/>
    </source>
</evidence>
<evidence type="ECO:0000256" key="8">
    <source>
        <dbReference type="ARBA" id="ARBA00022679"/>
    </source>
</evidence>
<evidence type="ECO:0000256" key="6">
    <source>
        <dbReference type="ARBA" id="ARBA00022552"/>
    </source>
</evidence>
<feature type="binding site" evidence="14">
    <location>
        <begin position="261"/>
        <end position="267"/>
    </location>
    <ligand>
        <name>S-adenosyl-L-methionine</name>
        <dbReference type="ChEBI" id="CHEBI:59789"/>
    </ligand>
</feature>
<dbReference type="RefSeq" id="WP_163967777.1">
    <property type="nucleotide sequence ID" value="NZ_JAAIVB010000076.1"/>
</dbReference>
<evidence type="ECO:0000256" key="4">
    <source>
        <dbReference type="ARBA" id="ARBA00012140"/>
    </source>
</evidence>
<dbReference type="PANTHER" id="PTHR22807:SF61">
    <property type="entry name" value="NOL1_NOP2_SUN FAMILY PROTEIN _ ANTITERMINATION NUSB DOMAIN-CONTAINING PROTEIN"/>
    <property type="match status" value="1"/>
</dbReference>
<evidence type="ECO:0000256" key="7">
    <source>
        <dbReference type="ARBA" id="ARBA00022603"/>
    </source>
</evidence>
<sequence length="434" mass="47105">MFPSSLPSDALAHGLLGAADAVTLVRTGVALPQALSQVFADVPWPQARGAIQDIAYRTMRKLGTSQAMLDLLADKPPAPARLRSLLLCALALMLQEDAPYEPFTLVDQAVEAAAADPALARAKGMVNAVLRRALRERDSLLAQAGKTLPGRWNYPQWWIDTARAAYPEQWEAILMAGNAPPPLTLRVNRRRLAVDDYLARLAQAGVAASRVGADAVKLHKPLPVTQIPGFSEGEVSVQDAAAQLAAPLLGLSDGMRVLDACAAPGGKTGHLLECADVELLALDSDPKRLSRITENLDRLGLKATLRRGDASADDWWDGQPFDRILADVPCTASGIVRRHPDIRWLRRRTDAPHLAETSRAILDNLWRMLKPGGQLLFVTCSVWPQESALQAEAFQSRHAPEAVRLDAPGQLLPLSQDTEDHDGLFYALFQKTAL</sequence>
<feature type="binding site" evidence="14">
    <location>
        <position position="309"/>
    </location>
    <ligand>
        <name>S-adenosyl-L-methionine</name>
        <dbReference type="ChEBI" id="CHEBI:59789"/>
    </ligand>
</feature>
<comment type="caution">
    <text evidence="16">The sequence shown here is derived from an EMBL/GenBank/DDBJ whole genome shotgun (WGS) entry which is preliminary data.</text>
</comment>
<evidence type="ECO:0000256" key="10">
    <source>
        <dbReference type="ARBA" id="ARBA00022884"/>
    </source>
</evidence>
<dbReference type="EC" id="2.1.1.176" evidence="4"/>
<dbReference type="InterPro" id="IPR029063">
    <property type="entry name" value="SAM-dependent_MTases_sf"/>
</dbReference>
<dbReference type="Pfam" id="PF01189">
    <property type="entry name" value="Methyltr_RsmB-F"/>
    <property type="match status" value="1"/>
</dbReference>
<dbReference type="InterPro" id="IPR035926">
    <property type="entry name" value="NusB-like_sf"/>
</dbReference>
<dbReference type="PRINTS" id="PR02008">
    <property type="entry name" value="RCMTFAMILY"/>
</dbReference>
<name>A0A6B3SSU1_9BURK</name>
<evidence type="ECO:0000256" key="5">
    <source>
        <dbReference type="ARBA" id="ARBA00022490"/>
    </source>
</evidence>
<dbReference type="GO" id="GO:0005737">
    <property type="term" value="C:cytoplasm"/>
    <property type="evidence" value="ECO:0007669"/>
    <property type="project" value="UniProtKB-SubCell"/>
</dbReference>
<keyword evidence="6" id="KW-0698">rRNA processing</keyword>
<dbReference type="GO" id="GO:0008649">
    <property type="term" value="F:rRNA methyltransferase activity"/>
    <property type="evidence" value="ECO:0007669"/>
    <property type="project" value="InterPro"/>
</dbReference>
<dbReference type="Pfam" id="PF01029">
    <property type="entry name" value="NusB"/>
    <property type="match status" value="1"/>
</dbReference>
<dbReference type="NCBIfam" id="TIGR00563">
    <property type="entry name" value="rsmB"/>
    <property type="match status" value="1"/>
</dbReference>
<dbReference type="NCBIfam" id="NF008149">
    <property type="entry name" value="PRK10901.1"/>
    <property type="match status" value="1"/>
</dbReference>
<keyword evidence="9 14" id="KW-0949">S-adenosyl-L-methionine</keyword>
<evidence type="ECO:0000256" key="3">
    <source>
        <dbReference type="ARBA" id="ARBA00007494"/>
    </source>
</evidence>
<dbReference type="Pfam" id="PF22458">
    <property type="entry name" value="RsmF-B_ferredox"/>
    <property type="match status" value="1"/>
</dbReference>
<comment type="function">
    <text evidence="1">Specifically methylates the cytosine at position 967 (m5C967) of 16S rRNA.</text>
</comment>
<proteinExistence type="inferred from homology"/>
<gene>
    <name evidence="16" type="primary">rsmB</name>
    <name evidence="16" type="ORF">G3574_22385</name>
</gene>
<evidence type="ECO:0000259" key="15">
    <source>
        <dbReference type="PROSITE" id="PS51686"/>
    </source>
</evidence>
<dbReference type="PROSITE" id="PS01153">
    <property type="entry name" value="NOL1_NOP2_SUN"/>
    <property type="match status" value="1"/>
</dbReference>
<comment type="subcellular location">
    <subcellularLocation>
        <location evidence="2">Cytoplasm</location>
    </subcellularLocation>
</comment>
<dbReference type="AlphaFoldDB" id="A0A6B3SSU1"/>
<dbReference type="SUPFAM" id="SSF53335">
    <property type="entry name" value="S-adenosyl-L-methionine-dependent methyltransferases"/>
    <property type="match status" value="1"/>
</dbReference>
<dbReference type="InterPro" id="IPR001678">
    <property type="entry name" value="MeTrfase_RsmB-F_NOP2_dom"/>
</dbReference>
<keyword evidence="7 14" id="KW-0489">Methyltransferase</keyword>
<evidence type="ECO:0000256" key="1">
    <source>
        <dbReference type="ARBA" id="ARBA00002724"/>
    </source>
</evidence>
<feature type="domain" description="SAM-dependent MTase RsmB/NOP-type" evidence="15">
    <location>
        <begin position="173"/>
        <end position="432"/>
    </location>
</feature>
<evidence type="ECO:0000256" key="2">
    <source>
        <dbReference type="ARBA" id="ARBA00004496"/>
    </source>
</evidence>
<dbReference type="InterPro" id="IPR049560">
    <property type="entry name" value="MeTrfase_RsmB-F_NOP2_cat"/>
</dbReference>
<evidence type="ECO:0000256" key="13">
    <source>
        <dbReference type="ARBA" id="ARBA00047283"/>
    </source>
</evidence>
<keyword evidence="17" id="KW-1185">Reference proteome</keyword>
<accession>A0A6B3SSU1</accession>
<feature type="binding site" evidence="14">
    <location>
        <position position="283"/>
    </location>
    <ligand>
        <name>S-adenosyl-L-methionine</name>
        <dbReference type="ChEBI" id="CHEBI:59789"/>
    </ligand>
</feature>
<feature type="binding site" evidence="14">
    <location>
        <position position="327"/>
    </location>
    <ligand>
        <name>S-adenosyl-L-methionine</name>
        <dbReference type="ChEBI" id="CHEBI:59789"/>
    </ligand>
</feature>
<protein>
    <recommendedName>
        <fullName evidence="4">16S rRNA (cytosine(967)-C(5))-methyltransferase</fullName>
        <ecNumber evidence="4">2.1.1.176</ecNumber>
    </recommendedName>
    <alternativeName>
        <fullName evidence="11">16S rRNA m5C967 methyltransferase</fullName>
    </alternativeName>
    <alternativeName>
        <fullName evidence="12">rRNA (cytosine-C(5)-)-methyltransferase RsmB</fullName>
    </alternativeName>
</protein>
<dbReference type="Gene3D" id="1.10.940.10">
    <property type="entry name" value="NusB-like"/>
    <property type="match status" value="1"/>
</dbReference>
<feature type="active site" description="Nucleophile" evidence="14">
    <location>
        <position position="380"/>
    </location>
</feature>
<dbReference type="CDD" id="cd02440">
    <property type="entry name" value="AdoMet_MTases"/>
    <property type="match status" value="1"/>
</dbReference>
<evidence type="ECO:0000256" key="14">
    <source>
        <dbReference type="PROSITE-ProRule" id="PRU01023"/>
    </source>
</evidence>
<dbReference type="InterPro" id="IPR054728">
    <property type="entry name" value="RsmB-like_ferredoxin"/>
</dbReference>
<evidence type="ECO:0000313" key="17">
    <source>
        <dbReference type="Proteomes" id="UP000482155"/>
    </source>
</evidence>
<dbReference type="Gene3D" id="1.10.287.730">
    <property type="entry name" value="Helix hairpin bin"/>
    <property type="match status" value="1"/>
</dbReference>
<dbReference type="Proteomes" id="UP000482155">
    <property type="component" value="Unassembled WGS sequence"/>
</dbReference>
<dbReference type="InterPro" id="IPR006027">
    <property type="entry name" value="NusB_RsmB_TIM44"/>
</dbReference>
<reference evidence="16 17" key="1">
    <citation type="submission" date="2020-02" db="EMBL/GenBank/DDBJ databases">
        <authorList>
            <person name="Kim M.K."/>
        </authorList>
    </citation>
    <scope>NUCLEOTIDE SEQUENCE [LARGE SCALE GENOMIC DNA]</scope>
    <source>
        <strain evidence="16 17">17J57-3</strain>
    </source>
</reference>
<dbReference type="GO" id="GO:0003723">
    <property type="term" value="F:RNA binding"/>
    <property type="evidence" value="ECO:0007669"/>
    <property type="project" value="UniProtKB-UniRule"/>
</dbReference>
<dbReference type="InterPro" id="IPR004573">
    <property type="entry name" value="rRNA_ssu_MeTfrase_B"/>
</dbReference>
<keyword evidence="5" id="KW-0963">Cytoplasm</keyword>
<dbReference type="Gene3D" id="3.40.50.150">
    <property type="entry name" value="Vaccinia Virus protein VP39"/>
    <property type="match status" value="1"/>
</dbReference>
<dbReference type="PANTHER" id="PTHR22807">
    <property type="entry name" value="NOP2 YEAST -RELATED NOL1/NOP2/FMU SUN DOMAIN-CONTAINING"/>
    <property type="match status" value="1"/>
</dbReference>
<comment type="catalytic activity">
    <reaction evidence="13">
        <text>cytidine(967) in 16S rRNA + S-adenosyl-L-methionine = 5-methylcytidine(967) in 16S rRNA + S-adenosyl-L-homocysteine + H(+)</text>
        <dbReference type="Rhea" id="RHEA:42748"/>
        <dbReference type="Rhea" id="RHEA-COMP:10219"/>
        <dbReference type="Rhea" id="RHEA-COMP:10220"/>
        <dbReference type="ChEBI" id="CHEBI:15378"/>
        <dbReference type="ChEBI" id="CHEBI:57856"/>
        <dbReference type="ChEBI" id="CHEBI:59789"/>
        <dbReference type="ChEBI" id="CHEBI:74483"/>
        <dbReference type="ChEBI" id="CHEBI:82748"/>
        <dbReference type="EC" id="2.1.1.176"/>
    </reaction>
</comment>
<evidence type="ECO:0000256" key="11">
    <source>
        <dbReference type="ARBA" id="ARBA00030399"/>
    </source>
</evidence>
<dbReference type="EMBL" id="JAAIVB010000076">
    <property type="protein sequence ID" value="NEX63837.1"/>
    <property type="molecule type" value="Genomic_DNA"/>
</dbReference>
<evidence type="ECO:0000313" key="16">
    <source>
        <dbReference type="EMBL" id="NEX63837.1"/>
    </source>
</evidence>
<evidence type="ECO:0000256" key="12">
    <source>
        <dbReference type="ARBA" id="ARBA00031088"/>
    </source>
</evidence>
<dbReference type="SUPFAM" id="SSF48013">
    <property type="entry name" value="NusB-like"/>
    <property type="match status" value="1"/>
</dbReference>
<dbReference type="Gene3D" id="3.30.70.1170">
    <property type="entry name" value="Sun protein, domain 3"/>
    <property type="match status" value="1"/>
</dbReference>
<dbReference type="InterPro" id="IPR023267">
    <property type="entry name" value="RCMT"/>
</dbReference>